<proteinExistence type="predicted"/>
<dbReference type="EMBL" id="JAIWYP010000005">
    <property type="protein sequence ID" value="KAH3817103.1"/>
    <property type="molecule type" value="Genomic_DNA"/>
</dbReference>
<comment type="caution">
    <text evidence="2">The sequence shown here is derived from an EMBL/GenBank/DDBJ whole genome shotgun (WGS) entry which is preliminary data.</text>
</comment>
<feature type="compositionally biased region" description="Acidic residues" evidence="1">
    <location>
        <begin position="98"/>
        <end position="108"/>
    </location>
</feature>
<organism evidence="2 3">
    <name type="scientific">Dreissena polymorpha</name>
    <name type="common">Zebra mussel</name>
    <name type="synonym">Mytilus polymorpha</name>
    <dbReference type="NCBI Taxonomy" id="45954"/>
    <lineage>
        <taxon>Eukaryota</taxon>
        <taxon>Metazoa</taxon>
        <taxon>Spiralia</taxon>
        <taxon>Lophotrochozoa</taxon>
        <taxon>Mollusca</taxon>
        <taxon>Bivalvia</taxon>
        <taxon>Autobranchia</taxon>
        <taxon>Heteroconchia</taxon>
        <taxon>Euheterodonta</taxon>
        <taxon>Imparidentia</taxon>
        <taxon>Neoheterodontei</taxon>
        <taxon>Myida</taxon>
        <taxon>Dreissenoidea</taxon>
        <taxon>Dreissenidae</taxon>
        <taxon>Dreissena</taxon>
    </lineage>
</organism>
<keyword evidence="3" id="KW-1185">Reference proteome</keyword>
<evidence type="ECO:0000313" key="3">
    <source>
        <dbReference type="Proteomes" id="UP000828390"/>
    </source>
</evidence>
<evidence type="ECO:0000313" key="2">
    <source>
        <dbReference type="EMBL" id="KAH3817103.1"/>
    </source>
</evidence>
<feature type="region of interest" description="Disordered" evidence="1">
    <location>
        <begin position="144"/>
        <end position="165"/>
    </location>
</feature>
<feature type="region of interest" description="Disordered" evidence="1">
    <location>
        <begin position="40"/>
        <end position="108"/>
    </location>
</feature>
<reference evidence="2" key="2">
    <citation type="submission" date="2020-11" db="EMBL/GenBank/DDBJ databases">
        <authorList>
            <person name="McCartney M.A."/>
            <person name="Auch B."/>
            <person name="Kono T."/>
            <person name="Mallez S."/>
            <person name="Becker A."/>
            <person name="Gohl D.M."/>
            <person name="Silverstein K.A.T."/>
            <person name="Koren S."/>
            <person name="Bechman K.B."/>
            <person name="Herman A."/>
            <person name="Abrahante J.E."/>
            <person name="Garbe J."/>
        </authorList>
    </citation>
    <scope>NUCLEOTIDE SEQUENCE</scope>
    <source>
        <strain evidence="2">Duluth1</strain>
        <tissue evidence="2">Whole animal</tissue>
    </source>
</reference>
<dbReference type="AlphaFoldDB" id="A0A9D4GHQ3"/>
<evidence type="ECO:0008006" key="4">
    <source>
        <dbReference type="Google" id="ProtNLM"/>
    </source>
</evidence>
<name>A0A9D4GHQ3_DREPO</name>
<reference evidence="2" key="1">
    <citation type="journal article" date="2019" name="bioRxiv">
        <title>The Genome of the Zebra Mussel, Dreissena polymorpha: A Resource for Invasive Species Research.</title>
        <authorList>
            <person name="McCartney M.A."/>
            <person name="Auch B."/>
            <person name="Kono T."/>
            <person name="Mallez S."/>
            <person name="Zhang Y."/>
            <person name="Obille A."/>
            <person name="Becker A."/>
            <person name="Abrahante J.E."/>
            <person name="Garbe J."/>
            <person name="Badalamenti J.P."/>
            <person name="Herman A."/>
            <person name="Mangelson H."/>
            <person name="Liachko I."/>
            <person name="Sullivan S."/>
            <person name="Sone E.D."/>
            <person name="Koren S."/>
            <person name="Silverstein K.A.T."/>
            <person name="Beckman K.B."/>
            <person name="Gohl D.M."/>
        </authorList>
    </citation>
    <scope>NUCLEOTIDE SEQUENCE</scope>
    <source>
        <strain evidence="2">Duluth1</strain>
        <tissue evidence="2">Whole animal</tissue>
    </source>
</reference>
<protein>
    <recommendedName>
        <fullName evidence="4">Ubiquitin-like domain-containing protein</fullName>
    </recommendedName>
</protein>
<feature type="compositionally biased region" description="Basic and acidic residues" evidence="1">
    <location>
        <begin position="156"/>
        <end position="165"/>
    </location>
</feature>
<evidence type="ECO:0000256" key="1">
    <source>
        <dbReference type="SAM" id="MobiDB-lite"/>
    </source>
</evidence>
<dbReference type="Proteomes" id="UP000828390">
    <property type="component" value="Unassembled WGS sequence"/>
</dbReference>
<gene>
    <name evidence="2" type="ORF">DPMN_118632</name>
</gene>
<accession>A0A9D4GHQ3</accession>
<sequence length="165" mass="18719">MRVVYTSKDIREKDPDGKEMSLQDYNICDEANLFIVHRLRGGSETDTSPETSLYEKEEEEQTDVFDMTILDDVGDESVEDLSPPRGGSETDTSPESSLYEEDEEEEQIDVFDMTILDDFGDESVEDLSPPPKMYNGEVELTKEPICSPLTTPRTDSGQRCRVDMQ</sequence>